<dbReference type="Proteomes" id="UP001221757">
    <property type="component" value="Unassembled WGS sequence"/>
</dbReference>
<comment type="caution">
    <text evidence="2">The sequence shown here is derived from an EMBL/GenBank/DDBJ whole genome shotgun (WGS) entry which is preliminary data.</text>
</comment>
<proteinExistence type="predicted"/>
<sequence length="86" mass="9738">MRWMDQRMPASAMREKENEGERVRTGESKPGESARVSGDDSDERDGPDERMEGQRTERGIFPRATPRPPSGVRVDMMGRRNARSCG</sequence>
<accession>A0AAD7M9L7</accession>
<feature type="region of interest" description="Disordered" evidence="1">
    <location>
        <begin position="1"/>
        <end position="86"/>
    </location>
</feature>
<dbReference type="EMBL" id="JARKIE010000006">
    <property type="protein sequence ID" value="KAJ7706707.1"/>
    <property type="molecule type" value="Genomic_DNA"/>
</dbReference>
<dbReference type="AlphaFoldDB" id="A0AAD7M9L7"/>
<protein>
    <submittedName>
        <fullName evidence="2">Uncharacterized protein</fullName>
    </submittedName>
</protein>
<feature type="compositionally biased region" description="Basic and acidic residues" evidence="1">
    <location>
        <begin position="13"/>
        <end position="32"/>
    </location>
</feature>
<organism evidence="2 3">
    <name type="scientific">Mycena rosella</name>
    <name type="common">Pink bonnet</name>
    <name type="synonym">Agaricus rosellus</name>
    <dbReference type="NCBI Taxonomy" id="1033263"/>
    <lineage>
        <taxon>Eukaryota</taxon>
        <taxon>Fungi</taxon>
        <taxon>Dikarya</taxon>
        <taxon>Basidiomycota</taxon>
        <taxon>Agaricomycotina</taxon>
        <taxon>Agaricomycetes</taxon>
        <taxon>Agaricomycetidae</taxon>
        <taxon>Agaricales</taxon>
        <taxon>Marasmiineae</taxon>
        <taxon>Mycenaceae</taxon>
        <taxon>Mycena</taxon>
    </lineage>
</organism>
<name>A0AAD7M9L7_MYCRO</name>
<gene>
    <name evidence="2" type="ORF">B0H17DRAFT_1034305</name>
</gene>
<evidence type="ECO:0000313" key="2">
    <source>
        <dbReference type="EMBL" id="KAJ7706707.1"/>
    </source>
</evidence>
<evidence type="ECO:0000313" key="3">
    <source>
        <dbReference type="Proteomes" id="UP001221757"/>
    </source>
</evidence>
<feature type="compositionally biased region" description="Basic and acidic residues" evidence="1">
    <location>
        <begin position="47"/>
        <end position="60"/>
    </location>
</feature>
<keyword evidence="3" id="KW-1185">Reference proteome</keyword>
<reference evidence="2" key="1">
    <citation type="submission" date="2023-03" db="EMBL/GenBank/DDBJ databases">
        <title>Massive genome expansion in bonnet fungi (Mycena s.s.) driven by repeated elements and novel gene families across ecological guilds.</title>
        <authorList>
            <consortium name="Lawrence Berkeley National Laboratory"/>
            <person name="Harder C.B."/>
            <person name="Miyauchi S."/>
            <person name="Viragh M."/>
            <person name="Kuo A."/>
            <person name="Thoen E."/>
            <person name="Andreopoulos B."/>
            <person name="Lu D."/>
            <person name="Skrede I."/>
            <person name="Drula E."/>
            <person name="Henrissat B."/>
            <person name="Morin E."/>
            <person name="Kohler A."/>
            <person name="Barry K."/>
            <person name="LaButti K."/>
            <person name="Morin E."/>
            <person name="Salamov A."/>
            <person name="Lipzen A."/>
            <person name="Mereny Z."/>
            <person name="Hegedus B."/>
            <person name="Baldrian P."/>
            <person name="Stursova M."/>
            <person name="Weitz H."/>
            <person name="Taylor A."/>
            <person name="Grigoriev I.V."/>
            <person name="Nagy L.G."/>
            <person name="Martin F."/>
            <person name="Kauserud H."/>
        </authorList>
    </citation>
    <scope>NUCLEOTIDE SEQUENCE</scope>
    <source>
        <strain evidence="2">CBHHK067</strain>
    </source>
</reference>
<evidence type="ECO:0000256" key="1">
    <source>
        <dbReference type="SAM" id="MobiDB-lite"/>
    </source>
</evidence>